<dbReference type="GO" id="GO:0033503">
    <property type="term" value="C:HULC complex"/>
    <property type="evidence" value="ECO:0007669"/>
    <property type="project" value="TreeGrafter"/>
</dbReference>
<proteinExistence type="inferred from homology"/>
<dbReference type="EMBL" id="HBFP01002470">
    <property type="protein sequence ID" value="CAD8817388.1"/>
    <property type="molecule type" value="Transcribed_RNA"/>
</dbReference>
<evidence type="ECO:0000256" key="7">
    <source>
        <dbReference type="SAM" id="MobiDB-lite"/>
    </source>
</evidence>
<dbReference type="PANTHER" id="PTHR23163:SF0">
    <property type="entry name" value="E3 UBIQUITIN-PROTEIN LIGASE BRE1"/>
    <property type="match status" value="1"/>
</dbReference>
<keyword evidence="2 6" id="KW-0479">Metal-binding</keyword>
<dbReference type="GO" id="GO:0061630">
    <property type="term" value="F:ubiquitin protein ligase activity"/>
    <property type="evidence" value="ECO:0007669"/>
    <property type="project" value="UniProtKB-EC"/>
</dbReference>
<comment type="pathway">
    <text evidence="6">Protein modification; protein ubiquitination.</text>
</comment>
<comment type="subcellular location">
    <subcellularLocation>
        <location evidence="1 6">Nucleus</location>
    </subcellularLocation>
</comment>
<dbReference type="Gene3D" id="3.30.40.10">
    <property type="entry name" value="Zinc/RING finger domain, C3HC4 (zinc finger)"/>
    <property type="match status" value="1"/>
</dbReference>
<reference evidence="8" key="1">
    <citation type="submission" date="2021-01" db="EMBL/GenBank/DDBJ databases">
        <authorList>
            <person name="Corre E."/>
            <person name="Pelletier E."/>
            <person name="Niang G."/>
            <person name="Scheremetjew M."/>
            <person name="Finn R."/>
            <person name="Kale V."/>
            <person name="Holt S."/>
            <person name="Cochrane G."/>
            <person name="Meng A."/>
            <person name="Brown T."/>
            <person name="Cohen L."/>
        </authorList>
    </citation>
    <scope>NUCLEOTIDE SEQUENCE</scope>
    <source>
        <strain evidence="8">CCMP3278</strain>
    </source>
</reference>
<feature type="region of interest" description="Disordered" evidence="7">
    <location>
        <begin position="216"/>
        <end position="253"/>
    </location>
</feature>
<evidence type="ECO:0000256" key="4">
    <source>
        <dbReference type="ARBA" id="ARBA00022833"/>
    </source>
</evidence>
<evidence type="ECO:0000256" key="2">
    <source>
        <dbReference type="ARBA" id="ARBA00022723"/>
    </source>
</evidence>
<name>A0A7S1EQ75_9RHOD</name>
<dbReference type="GO" id="GO:0005634">
    <property type="term" value="C:nucleus"/>
    <property type="evidence" value="ECO:0007669"/>
    <property type="project" value="UniProtKB-SubCell"/>
</dbReference>
<dbReference type="PANTHER" id="PTHR23163">
    <property type="entry name" value="RING FINGER PROTEIN-RELATED"/>
    <property type="match status" value="1"/>
</dbReference>
<sequence length="771" mass="85946">MEYTLPADKELGVVLLQREQLSSRHAHHTLELNATHQHILALHNHASVLQAALMPGDSIMSLLYNLREIFPPLAVQRETSEGSLPVSSFESAVAREISAWALFFHGDLSAKPPREVPREMLDVLSDLLSRVAWLIERFDLVGAKALSIQDKTHSRIWKECVDLHATMRNRKQASQTLRNQEVALRNQALRLEADLHTRTDLLTQWDAQLKELDDRLPNESKLTAPAGSGETGKAGDRDGEALNKSESLQPGATIDSEAAEEANGIKKENLIAAIKDFQASQAIRESNTKASLVELSEIVKEASAAATEILGPVASGTYGYSGLSRRDILHSALYKHLEGDVQTLLVSDRIRTIDTELFTKFESIVGSTVESSTRVWQDAQNERFSSLSRLAAEAVKASTSAVAARERIESQLAQKSKKDEQRLRESINLARYLSNRTDDIRYIEQNIEKLRQLRQQAQDVRRAYGSSIADDNSAAKDIFERCQAVAEENEGFWSEVDGLVQMYSELHKSCDSVWVSLQEKSDRFCAALSERLKGRQKVISLKESNKTLASRVKAEDQRVQILQTVQVQAKKLGSEVMESARIAAEMVAVVEQQLQTQQQTNTVLKSEISQLISAQELSLNSATTVAPADQSTSKEGSAAEGAPAAPGVVTPSEPQDVLPLFLANVVEEHAQEMFLADETHRLDKELERTRKAAKRKLSERASSGNENVREQFLSDLKKRRNCSVYPNLEKDTVLPRCGHTFSRKAIDEMRQKRCPICGERFSTEELLTVFF</sequence>
<dbReference type="EC" id="2.3.2.27" evidence="6"/>
<dbReference type="SUPFAM" id="SSF57850">
    <property type="entry name" value="RING/U-box"/>
    <property type="match status" value="1"/>
</dbReference>
<gene>
    <name evidence="8" type="ORF">TOLI1172_LOCUS1777</name>
</gene>
<feature type="compositionally biased region" description="Basic and acidic residues" evidence="7">
    <location>
        <begin position="233"/>
        <end position="243"/>
    </location>
</feature>
<dbReference type="AlphaFoldDB" id="A0A7S1EQ75"/>
<keyword evidence="4 6" id="KW-0862">Zinc</keyword>
<evidence type="ECO:0000256" key="3">
    <source>
        <dbReference type="ARBA" id="ARBA00022771"/>
    </source>
</evidence>
<evidence type="ECO:0000313" key="8">
    <source>
        <dbReference type="EMBL" id="CAD8817388.1"/>
    </source>
</evidence>
<protein>
    <recommendedName>
        <fullName evidence="6">E3 ubiquitin protein ligase</fullName>
        <ecNumber evidence="6">2.3.2.27</ecNumber>
    </recommendedName>
</protein>
<keyword evidence="6" id="KW-0808">Transferase</keyword>
<feature type="compositionally biased region" description="Low complexity" evidence="7">
    <location>
        <begin position="635"/>
        <end position="651"/>
    </location>
</feature>
<keyword evidence="3 6" id="KW-0863">Zinc-finger</keyword>
<accession>A0A7S1EQ75</accession>
<evidence type="ECO:0000256" key="1">
    <source>
        <dbReference type="ARBA" id="ARBA00004123"/>
    </source>
</evidence>
<dbReference type="InterPro" id="IPR013083">
    <property type="entry name" value="Znf_RING/FYVE/PHD"/>
</dbReference>
<dbReference type="GO" id="GO:0006325">
    <property type="term" value="P:chromatin organization"/>
    <property type="evidence" value="ECO:0007669"/>
    <property type="project" value="UniProtKB-KW"/>
</dbReference>
<keyword evidence="6" id="KW-0175">Coiled coil</keyword>
<organism evidence="8">
    <name type="scientific">Timspurckia oligopyrenoides</name>
    <dbReference type="NCBI Taxonomy" id="708627"/>
    <lineage>
        <taxon>Eukaryota</taxon>
        <taxon>Rhodophyta</taxon>
        <taxon>Bangiophyceae</taxon>
        <taxon>Porphyridiales</taxon>
        <taxon>Porphyridiaceae</taxon>
        <taxon>Timspurckia</taxon>
    </lineage>
</organism>
<dbReference type="InterPro" id="IPR013956">
    <property type="entry name" value="E3_ubiquit_lig_Bre1"/>
</dbReference>
<keyword evidence="5 6" id="KW-0539">Nucleus</keyword>
<evidence type="ECO:0000256" key="5">
    <source>
        <dbReference type="ARBA" id="ARBA00023242"/>
    </source>
</evidence>
<feature type="region of interest" description="Disordered" evidence="7">
    <location>
        <begin position="623"/>
        <end position="651"/>
    </location>
</feature>
<keyword evidence="6" id="KW-0156">Chromatin regulator</keyword>
<comment type="catalytic activity">
    <reaction evidence="6">
        <text>S-ubiquitinyl-[E2 ubiquitin-conjugating enzyme]-L-cysteine + [acceptor protein]-L-lysine = [E2 ubiquitin-conjugating enzyme]-L-cysteine + N(6)-ubiquitinyl-[acceptor protein]-L-lysine.</text>
        <dbReference type="EC" id="2.3.2.27"/>
    </reaction>
</comment>
<dbReference type="GO" id="GO:0016567">
    <property type="term" value="P:protein ubiquitination"/>
    <property type="evidence" value="ECO:0007669"/>
    <property type="project" value="UniProtKB-UniRule"/>
</dbReference>
<dbReference type="GO" id="GO:0008270">
    <property type="term" value="F:zinc ion binding"/>
    <property type="evidence" value="ECO:0007669"/>
    <property type="project" value="UniProtKB-KW"/>
</dbReference>
<evidence type="ECO:0000256" key="6">
    <source>
        <dbReference type="RuleBase" id="RU365038"/>
    </source>
</evidence>
<keyword evidence="6" id="KW-0833">Ubl conjugation pathway</keyword>
<comment type="similarity">
    <text evidence="6">Belongs to the BRE1 family.</text>
</comment>
<feature type="compositionally biased region" description="Polar residues" evidence="7">
    <location>
        <begin position="623"/>
        <end position="634"/>
    </location>
</feature>